<dbReference type="Pfam" id="PF18289">
    <property type="entry name" value="HU-CCDC81_euk_2"/>
    <property type="match status" value="1"/>
</dbReference>
<gene>
    <name evidence="3" type="ORF">TVY486_1007570</name>
</gene>
<evidence type="ECO:0000259" key="2">
    <source>
        <dbReference type="Pfam" id="PF18289"/>
    </source>
</evidence>
<evidence type="ECO:0000256" key="1">
    <source>
        <dbReference type="SAM" id="MobiDB-lite"/>
    </source>
</evidence>
<accession>G0U754</accession>
<dbReference type="VEuPathDB" id="TriTrypDB:TvY486_1007570"/>
<feature type="compositionally biased region" description="Low complexity" evidence="1">
    <location>
        <begin position="214"/>
        <end position="233"/>
    </location>
</feature>
<feature type="region of interest" description="Disordered" evidence="1">
    <location>
        <begin position="214"/>
        <end position="234"/>
    </location>
</feature>
<evidence type="ECO:0000313" key="3">
    <source>
        <dbReference type="EMBL" id="CCC51711.1"/>
    </source>
</evidence>
<proteinExistence type="predicted"/>
<dbReference type="InterPro" id="IPR040673">
    <property type="entry name" value="CCDC81_HU_dom_2"/>
</dbReference>
<dbReference type="AlphaFoldDB" id="G0U754"/>
<protein>
    <recommendedName>
        <fullName evidence="2">CCDC81 HU domain-containing protein</fullName>
    </recommendedName>
</protein>
<dbReference type="EMBL" id="HE573026">
    <property type="protein sequence ID" value="CCC51711.1"/>
    <property type="molecule type" value="Genomic_DNA"/>
</dbReference>
<feature type="domain" description="CCDC81 HU" evidence="2">
    <location>
        <begin position="116"/>
        <end position="188"/>
    </location>
</feature>
<reference evidence="3" key="1">
    <citation type="journal article" date="2012" name="Proc. Natl. Acad. Sci. U.S.A.">
        <title>Antigenic diversity is generated by distinct evolutionary mechanisms in African trypanosome species.</title>
        <authorList>
            <person name="Jackson A.P."/>
            <person name="Berry A."/>
            <person name="Aslett M."/>
            <person name="Allison H.C."/>
            <person name="Burton P."/>
            <person name="Vavrova-Anderson J."/>
            <person name="Brown R."/>
            <person name="Browne H."/>
            <person name="Corton N."/>
            <person name="Hauser H."/>
            <person name="Gamble J."/>
            <person name="Gilderthorp R."/>
            <person name="Marcello L."/>
            <person name="McQuillan J."/>
            <person name="Otto T.D."/>
            <person name="Quail M.A."/>
            <person name="Sanders M.J."/>
            <person name="van Tonder A."/>
            <person name="Ginger M.L."/>
            <person name="Field M.C."/>
            <person name="Barry J.D."/>
            <person name="Hertz-Fowler C."/>
            <person name="Berriman M."/>
        </authorList>
    </citation>
    <scope>NUCLEOTIDE SEQUENCE</scope>
    <source>
        <strain evidence="3">Y486</strain>
    </source>
</reference>
<sequence length="382" mass="42916">MFSRAVLCTRGAITTDFVMVECAASQESGGKEVFLLSELERVWDAVSFTLRHHLVQGRNVRVANFGSFWLETRTVVSDGAETFAARRIHFGIDGKFALRYNIDSIKVPQEPTRLAYVKVSMSDIVALAKVPASTAATALREFFSFIGEGLFRKHLFKIDFHGVASLFIRRDKVTLEVAEGLRREIFSIDSRRWPLAVREAAEAVVMNVARRPASSSTASRPCTSSTSRTSTVSKPIEPRPAFITAAPRDRLFAEIEKEPPRRLVMRHAPCSDCQAQGPHGNMSEHYVKESIFDTLGPDELQGVEPEIEIIEEVREELPRLRAYEEEAARPVSTGTRHSYHEHSSVRDLLYGRVSAEPVPLVFGRKRFVNRETDEVARLLSNV</sequence>
<organism evidence="3">
    <name type="scientific">Trypanosoma vivax (strain Y486)</name>
    <dbReference type="NCBI Taxonomy" id="1055687"/>
    <lineage>
        <taxon>Eukaryota</taxon>
        <taxon>Discoba</taxon>
        <taxon>Euglenozoa</taxon>
        <taxon>Kinetoplastea</taxon>
        <taxon>Metakinetoplastina</taxon>
        <taxon>Trypanosomatida</taxon>
        <taxon>Trypanosomatidae</taxon>
        <taxon>Trypanosoma</taxon>
        <taxon>Duttonella</taxon>
    </lineage>
</organism>
<dbReference type="OMA" id="FGSFWLE"/>
<name>G0U754_TRYVY</name>